<organism evidence="2 3">
    <name type="scientific">Phytophthora oleae</name>
    <dbReference type="NCBI Taxonomy" id="2107226"/>
    <lineage>
        <taxon>Eukaryota</taxon>
        <taxon>Sar</taxon>
        <taxon>Stramenopiles</taxon>
        <taxon>Oomycota</taxon>
        <taxon>Peronosporomycetes</taxon>
        <taxon>Peronosporales</taxon>
        <taxon>Peronosporaceae</taxon>
        <taxon>Phytophthora</taxon>
    </lineage>
</organism>
<dbReference type="AlphaFoldDB" id="A0ABD3G189"/>
<gene>
    <name evidence="2" type="ORF">V7S43_003057</name>
</gene>
<name>A0ABD3G189_9STRA</name>
<comment type="caution">
    <text evidence="2">The sequence shown here is derived from an EMBL/GenBank/DDBJ whole genome shotgun (WGS) entry which is preliminary data.</text>
</comment>
<reference evidence="2 3" key="1">
    <citation type="submission" date="2024-09" db="EMBL/GenBank/DDBJ databases">
        <title>Genome sequencing and assembly of Phytophthora oleae, isolate VK10A, causative agent of rot of olive drupes.</title>
        <authorList>
            <person name="Conti Taguali S."/>
            <person name="Riolo M."/>
            <person name="La Spada F."/>
            <person name="Cacciola S.O."/>
            <person name="Dionisio G."/>
        </authorList>
    </citation>
    <scope>NUCLEOTIDE SEQUENCE [LARGE SCALE GENOMIC DNA]</scope>
    <source>
        <strain evidence="2 3">VK10A</strain>
    </source>
</reference>
<dbReference type="EMBL" id="JBIMZQ010000004">
    <property type="protein sequence ID" value="KAL3672372.1"/>
    <property type="molecule type" value="Genomic_DNA"/>
</dbReference>
<sequence length="84" mass="9646">MGASQSLDTFFGSPNLQTDSEQADVYQYLRRVEKTLWLTEPWWENETDLLEPEAADARTHSPSKRNAAPRDPSKKMVSNCRCEL</sequence>
<dbReference type="Proteomes" id="UP001632037">
    <property type="component" value="Unassembled WGS sequence"/>
</dbReference>
<accession>A0ABD3G189</accession>
<keyword evidence="3" id="KW-1185">Reference proteome</keyword>
<feature type="region of interest" description="Disordered" evidence="1">
    <location>
        <begin position="49"/>
        <end position="84"/>
    </location>
</feature>
<protein>
    <submittedName>
        <fullName evidence="2">Uncharacterized protein</fullName>
    </submittedName>
</protein>
<evidence type="ECO:0000256" key="1">
    <source>
        <dbReference type="SAM" id="MobiDB-lite"/>
    </source>
</evidence>
<evidence type="ECO:0000313" key="2">
    <source>
        <dbReference type="EMBL" id="KAL3672372.1"/>
    </source>
</evidence>
<evidence type="ECO:0000313" key="3">
    <source>
        <dbReference type="Proteomes" id="UP001632037"/>
    </source>
</evidence>
<proteinExistence type="predicted"/>